<dbReference type="RefSeq" id="WP_377911407.1">
    <property type="nucleotide sequence ID" value="NZ_JBHRZT010000007.1"/>
</dbReference>
<dbReference type="Proteomes" id="UP001595752">
    <property type="component" value="Unassembled WGS sequence"/>
</dbReference>
<dbReference type="EMBL" id="JBHRZT010000007">
    <property type="protein sequence ID" value="MFC3882177.1"/>
    <property type="molecule type" value="Genomic_DNA"/>
</dbReference>
<organism evidence="2 3">
    <name type="scientific">Bacillus songklensis</name>
    <dbReference type="NCBI Taxonomy" id="1069116"/>
    <lineage>
        <taxon>Bacteria</taxon>
        <taxon>Bacillati</taxon>
        <taxon>Bacillota</taxon>
        <taxon>Bacilli</taxon>
        <taxon>Bacillales</taxon>
        <taxon>Bacillaceae</taxon>
        <taxon>Bacillus</taxon>
    </lineage>
</organism>
<name>A0ABV8AZ21_9BACI</name>
<keyword evidence="3" id="KW-1185">Reference proteome</keyword>
<evidence type="ECO:0000313" key="3">
    <source>
        <dbReference type="Proteomes" id="UP001595752"/>
    </source>
</evidence>
<dbReference type="Gene3D" id="1.50.10.10">
    <property type="match status" value="1"/>
</dbReference>
<dbReference type="InterPro" id="IPR008928">
    <property type="entry name" value="6-hairpin_glycosidase_sf"/>
</dbReference>
<dbReference type="InterPro" id="IPR012341">
    <property type="entry name" value="6hp_glycosidase-like_sf"/>
</dbReference>
<proteinExistence type="predicted"/>
<gene>
    <name evidence="2" type="ORF">ACFOU2_01010</name>
</gene>
<evidence type="ECO:0000313" key="2">
    <source>
        <dbReference type="EMBL" id="MFC3882177.1"/>
    </source>
</evidence>
<feature type="signal peptide" evidence="1">
    <location>
        <begin position="1"/>
        <end position="25"/>
    </location>
</feature>
<accession>A0ABV8AZ21</accession>
<protein>
    <submittedName>
        <fullName evidence="2">Uncharacterized protein</fullName>
    </submittedName>
</protein>
<reference evidence="3" key="1">
    <citation type="journal article" date="2019" name="Int. J. Syst. Evol. Microbiol.">
        <title>The Global Catalogue of Microorganisms (GCM) 10K type strain sequencing project: providing services to taxonomists for standard genome sequencing and annotation.</title>
        <authorList>
            <consortium name="The Broad Institute Genomics Platform"/>
            <consortium name="The Broad Institute Genome Sequencing Center for Infectious Disease"/>
            <person name="Wu L."/>
            <person name="Ma J."/>
        </authorList>
    </citation>
    <scope>NUCLEOTIDE SEQUENCE [LARGE SCALE GENOMIC DNA]</scope>
    <source>
        <strain evidence="3">CCUG 61889</strain>
    </source>
</reference>
<sequence length="691" mass="75955">MNTKPWKAMTTVALASSLLLTSACSNEKTTAKEETKAEKSSLAVPVADYKFDTAGNMFAYAEFELSGEPLVEGLGLDLDVLDVRKLDKPSKFDYTAGVESYEYSEEGMYEVTEKSGLGLHLIHGPAVGELAKKTGKDAPTVLGERFYELADSVGYPKDELFRNMFPTLIEYSSGDPHYTQKIDTGVYAKNDDGSYVPIYQVDFKTLRWDRGKMDKVLNPSAYGATFLKQALWAGDFMGGLHKVDSDEELEATSSKDDDDANIALGVSSADGMQGAILTEQIWNKLNYIRDGLFYDAAGKQLTAGTGSKYDPANGLVYLPHEIEVTEDGNEQAPSAKQLAVKDARSMLQDQWLMLWPASEFYGMTDQRPENKAQNPAFLAVFDGKPFPSAAKENVDGSIVNDVKSSDPYSVNRDVLLQVFKNIDEMHFNNEAGAFIDEHDGKAPGTHVDTFQAGYTTEALRMFQRAIDGLPVGYASGEDAKGLGTEEGKRALEMIQKQADFILNELKREDGLVANGYTIGKGQDDSEPTLDAQLGAIRGLTAAFLATKETKYRDAARQLYQAMDEKMLDKEMNLYYTSKDEMKYTPMTAGALSAVFRIALNNLYNADGDQDTLSALDRETIISRYVAFYDTVIDGPSLKEGMQASEFWDTGDAYIDGKKLGNTDKDNVPQVQAGHGKYGIAPVLVNVEVKKP</sequence>
<evidence type="ECO:0000256" key="1">
    <source>
        <dbReference type="SAM" id="SignalP"/>
    </source>
</evidence>
<dbReference type="PROSITE" id="PS51257">
    <property type="entry name" value="PROKAR_LIPOPROTEIN"/>
    <property type="match status" value="1"/>
</dbReference>
<dbReference type="SUPFAM" id="SSF48208">
    <property type="entry name" value="Six-hairpin glycosidases"/>
    <property type="match status" value="1"/>
</dbReference>
<feature type="chain" id="PRO_5046202148" evidence="1">
    <location>
        <begin position="26"/>
        <end position="691"/>
    </location>
</feature>
<keyword evidence="1" id="KW-0732">Signal</keyword>
<comment type="caution">
    <text evidence="2">The sequence shown here is derived from an EMBL/GenBank/DDBJ whole genome shotgun (WGS) entry which is preliminary data.</text>
</comment>